<organism evidence="1 2">
    <name type="scientific">Deinococcus maricopensis (strain DSM 21211 / LMG 22137 / NRRL B-23946 / LB-34)</name>
    <dbReference type="NCBI Taxonomy" id="709986"/>
    <lineage>
        <taxon>Bacteria</taxon>
        <taxon>Thermotogati</taxon>
        <taxon>Deinococcota</taxon>
        <taxon>Deinococci</taxon>
        <taxon>Deinococcales</taxon>
        <taxon>Deinococcaceae</taxon>
        <taxon>Deinococcus</taxon>
    </lineage>
</organism>
<name>E8U604_DEIML</name>
<dbReference type="HOGENOM" id="CLU_2616153_0_0_0"/>
<protein>
    <submittedName>
        <fullName evidence="1">Uncharacterized protein</fullName>
    </submittedName>
</protein>
<sequence>MTTFAEVREQIKPLVWQELRDEPKPLSELTVDIICHGWERNHVLGLTPARVDLVLRQLERAGEIMICDNGEVQLRTLR</sequence>
<reference evidence="1 2" key="1">
    <citation type="journal article" date="2011" name="Stand. Genomic Sci.">
        <title>Complete genome sequence of Deinococcus maricopensis type strain (LB-34).</title>
        <authorList>
            <person name="Pukall R."/>
            <person name="Zeytun A."/>
            <person name="Lucas S."/>
            <person name="Lapidus A."/>
            <person name="Hammon N."/>
            <person name="Deshpande S."/>
            <person name="Nolan M."/>
            <person name="Cheng J.F."/>
            <person name="Pitluck S."/>
            <person name="Liolios K."/>
            <person name="Pagani I."/>
            <person name="Mikhailova N."/>
            <person name="Ivanova N."/>
            <person name="Mavromatis K."/>
            <person name="Pati A."/>
            <person name="Tapia R."/>
            <person name="Han C."/>
            <person name="Goodwin L."/>
            <person name="Chen A."/>
            <person name="Palaniappan K."/>
            <person name="Land M."/>
            <person name="Hauser L."/>
            <person name="Chang Y.J."/>
            <person name="Jeffries C.D."/>
            <person name="Brambilla E.M."/>
            <person name="Rohde M."/>
            <person name="Goker M."/>
            <person name="Detter J.C."/>
            <person name="Woyke T."/>
            <person name="Bristow J."/>
            <person name="Eisen J.A."/>
            <person name="Markowitz V."/>
            <person name="Hugenholtz P."/>
            <person name="Kyrpides N.C."/>
            <person name="Klenk H.P."/>
        </authorList>
    </citation>
    <scope>NUCLEOTIDE SEQUENCE [LARGE SCALE GENOMIC DNA]</scope>
    <source>
        <strain evidence="2">DSM 21211 / LMG 22137 / NRRL B-23946 / LB-34</strain>
    </source>
</reference>
<keyword evidence="2" id="KW-1185">Reference proteome</keyword>
<dbReference type="KEGG" id="dmr:Deima_0838"/>
<dbReference type="OrthoDB" id="9800519at2"/>
<dbReference type="EMBL" id="CP002454">
    <property type="protein sequence ID" value="ADV66493.1"/>
    <property type="molecule type" value="Genomic_DNA"/>
</dbReference>
<dbReference type="RefSeq" id="WP_013555998.1">
    <property type="nucleotide sequence ID" value="NC_014958.1"/>
</dbReference>
<proteinExistence type="predicted"/>
<evidence type="ECO:0000313" key="2">
    <source>
        <dbReference type="Proteomes" id="UP000008635"/>
    </source>
</evidence>
<evidence type="ECO:0000313" key="1">
    <source>
        <dbReference type="EMBL" id="ADV66493.1"/>
    </source>
</evidence>
<dbReference type="Proteomes" id="UP000008635">
    <property type="component" value="Chromosome"/>
</dbReference>
<accession>E8U604</accession>
<dbReference type="AlphaFoldDB" id="E8U604"/>
<gene>
    <name evidence="1" type="ordered locus">Deima_0838</name>
</gene>
<reference evidence="2" key="2">
    <citation type="submission" date="2011-01" db="EMBL/GenBank/DDBJ databases">
        <title>The complete genome of Deinococcus maricopensis DSM 21211.</title>
        <authorList>
            <consortium name="US DOE Joint Genome Institute (JGI-PGF)"/>
            <person name="Lucas S."/>
            <person name="Copeland A."/>
            <person name="Lapidus A."/>
            <person name="Goodwin L."/>
            <person name="Pitluck S."/>
            <person name="Kyrpides N."/>
            <person name="Mavromatis K."/>
            <person name="Pagani I."/>
            <person name="Ivanova N."/>
            <person name="Ovchinnikova G."/>
            <person name="Zeytun A."/>
            <person name="Detter J.C."/>
            <person name="Han C."/>
            <person name="Land M."/>
            <person name="Hauser L."/>
            <person name="Markowitz V."/>
            <person name="Cheng J.-F."/>
            <person name="Hugenholtz P."/>
            <person name="Woyke T."/>
            <person name="Wu D."/>
            <person name="Pukall R."/>
            <person name="Gehrich-Schroeter G."/>
            <person name="Brambilla E."/>
            <person name="Klenk H.-P."/>
            <person name="Eisen J.A."/>
        </authorList>
    </citation>
    <scope>NUCLEOTIDE SEQUENCE [LARGE SCALE GENOMIC DNA]</scope>
    <source>
        <strain evidence="2">DSM 21211 / LMG 22137 / NRRL B-23946 / LB-34</strain>
    </source>
</reference>